<evidence type="ECO:0000313" key="4">
    <source>
        <dbReference type="Proteomes" id="UP001454036"/>
    </source>
</evidence>
<dbReference type="PANTHER" id="PTHR33286:SF32">
    <property type="entry name" value="BIFUNCTIONAL INHIBITOR_PLANT LIPID TRANSFER PROTEIN_SEED STORAGE HELICAL DOMAIN-CONTAINING PROTEIN"/>
    <property type="match status" value="1"/>
</dbReference>
<comment type="caution">
    <text evidence="3">The sequence shown here is derived from an EMBL/GenBank/DDBJ whole genome shotgun (WGS) entry which is preliminary data.</text>
</comment>
<feature type="signal peptide" evidence="1">
    <location>
        <begin position="1"/>
        <end position="22"/>
    </location>
</feature>
<dbReference type="InterPro" id="IPR016140">
    <property type="entry name" value="Bifunc_inhib/LTP/seed_store"/>
</dbReference>
<gene>
    <name evidence="3" type="ORF">LIER_41307</name>
</gene>
<dbReference type="InterPro" id="IPR036312">
    <property type="entry name" value="Bifun_inhib/LTP/seed_sf"/>
</dbReference>
<reference evidence="3 4" key="1">
    <citation type="submission" date="2024-01" db="EMBL/GenBank/DDBJ databases">
        <title>The complete chloroplast genome sequence of Lithospermum erythrorhizon: insights into the phylogenetic relationship among Boraginaceae species and the maternal lineages of purple gromwells.</title>
        <authorList>
            <person name="Okada T."/>
            <person name="Watanabe K."/>
        </authorList>
    </citation>
    <scope>NUCLEOTIDE SEQUENCE [LARGE SCALE GENOMIC DNA]</scope>
</reference>
<evidence type="ECO:0000259" key="2">
    <source>
        <dbReference type="Pfam" id="PF14368"/>
    </source>
</evidence>
<keyword evidence="4" id="KW-1185">Reference proteome</keyword>
<dbReference type="SUPFAM" id="SSF47699">
    <property type="entry name" value="Bifunctional inhibitor/lipid-transfer protein/seed storage 2S albumin"/>
    <property type="match status" value="1"/>
</dbReference>
<dbReference type="AlphaFoldDB" id="A0AAV3R8Q2"/>
<evidence type="ECO:0000256" key="1">
    <source>
        <dbReference type="SAM" id="SignalP"/>
    </source>
</evidence>
<name>A0AAV3R8Q2_LITER</name>
<dbReference type="EMBL" id="BAABME010025493">
    <property type="protein sequence ID" value="GAA0172230.1"/>
    <property type="molecule type" value="Genomic_DNA"/>
</dbReference>
<feature type="chain" id="PRO_5043932303" description="Bifunctional inhibitor/plant lipid transfer protein/seed storage helical domain-containing protein" evidence="1">
    <location>
        <begin position="23"/>
        <end position="100"/>
    </location>
</feature>
<keyword evidence="1" id="KW-0732">Signal</keyword>
<dbReference type="Pfam" id="PF14368">
    <property type="entry name" value="LTP_2"/>
    <property type="match status" value="1"/>
</dbReference>
<protein>
    <recommendedName>
        <fullName evidence="2">Bifunctional inhibitor/plant lipid transfer protein/seed storage helical domain-containing protein</fullName>
    </recommendedName>
</protein>
<sequence>MVRGFKVTLILVITICCSSTYGGPSADQCKVERRNYIESCADVVYGQPASGDCCAKIRTTHFECICPYVTPKLAARISVQGAIKIFEGCGRRIPPNFNCG</sequence>
<proteinExistence type="predicted"/>
<dbReference type="PANTHER" id="PTHR33286">
    <property type="entry name" value="BIFUNCTIONAL INHIBITOR/LIPID-TRANSFER PROTEIN/SEED STORAGE 2S ALBUMIN SUPERFAMILY PROTEIN"/>
    <property type="match status" value="1"/>
</dbReference>
<accession>A0AAV3R8Q2</accession>
<organism evidence="3 4">
    <name type="scientific">Lithospermum erythrorhizon</name>
    <name type="common">Purple gromwell</name>
    <name type="synonym">Lithospermum officinale var. erythrorhizon</name>
    <dbReference type="NCBI Taxonomy" id="34254"/>
    <lineage>
        <taxon>Eukaryota</taxon>
        <taxon>Viridiplantae</taxon>
        <taxon>Streptophyta</taxon>
        <taxon>Embryophyta</taxon>
        <taxon>Tracheophyta</taxon>
        <taxon>Spermatophyta</taxon>
        <taxon>Magnoliopsida</taxon>
        <taxon>eudicotyledons</taxon>
        <taxon>Gunneridae</taxon>
        <taxon>Pentapetalae</taxon>
        <taxon>asterids</taxon>
        <taxon>lamiids</taxon>
        <taxon>Boraginales</taxon>
        <taxon>Boraginaceae</taxon>
        <taxon>Boraginoideae</taxon>
        <taxon>Lithospermeae</taxon>
        <taxon>Lithospermum</taxon>
    </lineage>
</organism>
<dbReference type="Proteomes" id="UP001454036">
    <property type="component" value="Unassembled WGS sequence"/>
</dbReference>
<feature type="domain" description="Bifunctional inhibitor/plant lipid transfer protein/seed storage helical" evidence="2">
    <location>
        <begin position="21"/>
        <end position="99"/>
    </location>
</feature>
<dbReference type="Gene3D" id="1.10.110.10">
    <property type="entry name" value="Plant lipid-transfer and hydrophobic proteins"/>
    <property type="match status" value="1"/>
</dbReference>
<evidence type="ECO:0000313" key="3">
    <source>
        <dbReference type="EMBL" id="GAA0172230.1"/>
    </source>
</evidence>